<reference evidence="7 8" key="1">
    <citation type="submission" date="2019-08" db="EMBL/GenBank/DDBJ databases">
        <title>Deep-cultivation of Planctomycetes and their phenomic and genomic characterization uncovers novel biology.</title>
        <authorList>
            <person name="Wiegand S."/>
            <person name="Jogler M."/>
            <person name="Boedeker C."/>
            <person name="Pinto D."/>
            <person name="Vollmers J."/>
            <person name="Rivas-Marin E."/>
            <person name="Kohn T."/>
            <person name="Peeters S.H."/>
            <person name="Heuer A."/>
            <person name="Rast P."/>
            <person name="Oberbeckmann S."/>
            <person name="Bunk B."/>
            <person name="Jeske O."/>
            <person name="Meyerdierks A."/>
            <person name="Storesund J.E."/>
            <person name="Kallscheuer N."/>
            <person name="Luecker S."/>
            <person name="Lage O.M."/>
            <person name="Pohl T."/>
            <person name="Merkel B.J."/>
            <person name="Hornburger P."/>
            <person name="Mueller R.-W."/>
            <person name="Bruemmer F."/>
            <person name="Labrenz M."/>
            <person name="Spormann A.M."/>
            <person name="Op den Camp H."/>
            <person name="Overmann J."/>
            <person name="Amann R."/>
            <person name="Jetten M.S.M."/>
            <person name="Mascher T."/>
            <person name="Medema M.H."/>
            <person name="Devos D.P."/>
            <person name="Kaster A.-K."/>
            <person name="Ovreas L."/>
            <person name="Rohde M."/>
            <person name="Galperin M.Y."/>
            <person name="Jogler C."/>
        </authorList>
    </citation>
    <scope>NUCLEOTIDE SEQUENCE [LARGE SCALE GENOMIC DNA]</scope>
    <source>
        <strain evidence="7 8">DSM 8797</strain>
    </source>
</reference>
<protein>
    <submittedName>
        <fullName evidence="7">Sodium-dependent dicarboxylate transporter SdcS</fullName>
    </submittedName>
</protein>
<dbReference type="CDD" id="cd01115">
    <property type="entry name" value="SLC13_permease"/>
    <property type="match status" value="1"/>
</dbReference>
<evidence type="ECO:0000256" key="5">
    <source>
        <dbReference type="ARBA" id="ARBA00023136"/>
    </source>
</evidence>
<evidence type="ECO:0000256" key="3">
    <source>
        <dbReference type="ARBA" id="ARBA00022692"/>
    </source>
</evidence>
<feature type="transmembrane region" description="Helical" evidence="6">
    <location>
        <begin position="15"/>
        <end position="32"/>
    </location>
</feature>
<organism evidence="7 8">
    <name type="scientific">Gimesia maris</name>
    <dbReference type="NCBI Taxonomy" id="122"/>
    <lineage>
        <taxon>Bacteria</taxon>
        <taxon>Pseudomonadati</taxon>
        <taxon>Planctomycetota</taxon>
        <taxon>Planctomycetia</taxon>
        <taxon>Planctomycetales</taxon>
        <taxon>Planctomycetaceae</taxon>
        <taxon>Gimesia</taxon>
    </lineage>
</organism>
<comment type="subcellular location">
    <subcellularLocation>
        <location evidence="1">Membrane</location>
        <topology evidence="1">Multi-pass membrane protein</topology>
    </subcellularLocation>
</comment>
<gene>
    <name evidence="7" type="primary">sdcS_2</name>
    <name evidence="7" type="ORF">GmarT_27930</name>
</gene>
<dbReference type="PANTHER" id="PTHR10283:SF82">
    <property type="entry name" value="SOLUTE CARRIER FAMILY 13 MEMBER 2"/>
    <property type="match status" value="1"/>
</dbReference>
<feature type="transmembrane region" description="Helical" evidence="6">
    <location>
        <begin position="183"/>
        <end position="205"/>
    </location>
</feature>
<keyword evidence="4 6" id="KW-1133">Transmembrane helix</keyword>
<accession>A0ABX5YMM9</accession>
<name>A0ABX5YMM9_9PLAN</name>
<evidence type="ECO:0000256" key="1">
    <source>
        <dbReference type="ARBA" id="ARBA00004141"/>
    </source>
</evidence>
<feature type="transmembrane region" description="Helical" evidence="6">
    <location>
        <begin position="232"/>
        <end position="253"/>
    </location>
</feature>
<keyword evidence="3 6" id="KW-0812">Transmembrane</keyword>
<evidence type="ECO:0000313" key="8">
    <source>
        <dbReference type="Proteomes" id="UP000322887"/>
    </source>
</evidence>
<keyword evidence="8" id="KW-1185">Reference proteome</keyword>
<evidence type="ECO:0000313" key="7">
    <source>
        <dbReference type="EMBL" id="QEG16923.1"/>
    </source>
</evidence>
<feature type="transmembrane region" description="Helical" evidence="6">
    <location>
        <begin position="44"/>
        <end position="73"/>
    </location>
</feature>
<feature type="transmembrane region" description="Helical" evidence="6">
    <location>
        <begin position="436"/>
        <end position="455"/>
    </location>
</feature>
<feature type="transmembrane region" description="Helical" evidence="6">
    <location>
        <begin position="413"/>
        <end position="429"/>
    </location>
</feature>
<proteinExistence type="predicted"/>
<dbReference type="PANTHER" id="PTHR10283">
    <property type="entry name" value="SOLUTE CARRIER FAMILY 13 MEMBER"/>
    <property type="match status" value="1"/>
</dbReference>
<dbReference type="PROSITE" id="PS01271">
    <property type="entry name" value="NA_SULFATE"/>
    <property type="match status" value="1"/>
</dbReference>
<dbReference type="GeneID" id="98647341"/>
<feature type="transmembrane region" description="Helical" evidence="6">
    <location>
        <begin position="284"/>
        <end position="300"/>
    </location>
</feature>
<dbReference type="RefSeq" id="WP_002686311.1">
    <property type="nucleotide sequence ID" value="NZ_CP042910.1"/>
</dbReference>
<dbReference type="Pfam" id="PF00939">
    <property type="entry name" value="Na_sulph_symp"/>
    <property type="match status" value="1"/>
</dbReference>
<keyword evidence="5 6" id="KW-0472">Membrane</keyword>
<dbReference type="Proteomes" id="UP000322887">
    <property type="component" value="Chromosome"/>
</dbReference>
<feature type="transmembrane region" description="Helical" evidence="6">
    <location>
        <begin position="130"/>
        <end position="146"/>
    </location>
</feature>
<feature type="transmembrane region" description="Helical" evidence="6">
    <location>
        <begin position="93"/>
        <end position="110"/>
    </location>
</feature>
<evidence type="ECO:0000256" key="6">
    <source>
        <dbReference type="SAM" id="Phobius"/>
    </source>
</evidence>
<evidence type="ECO:0000256" key="4">
    <source>
        <dbReference type="ARBA" id="ARBA00022989"/>
    </source>
</evidence>
<feature type="transmembrane region" description="Helical" evidence="6">
    <location>
        <begin position="375"/>
        <end position="393"/>
    </location>
</feature>
<keyword evidence="2" id="KW-0813">Transport</keyword>
<dbReference type="InterPro" id="IPR031312">
    <property type="entry name" value="Na/sul_symport_CS"/>
</dbReference>
<feature type="transmembrane region" description="Helical" evidence="6">
    <location>
        <begin position="461"/>
        <end position="486"/>
    </location>
</feature>
<dbReference type="EMBL" id="CP042910">
    <property type="protein sequence ID" value="QEG16923.1"/>
    <property type="molecule type" value="Genomic_DNA"/>
</dbReference>
<feature type="transmembrane region" description="Helical" evidence="6">
    <location>
        <begin position="336"/>
        <end position="355"/>
    </location>
</feature>
<sequence length="541" mass="59045">MIGDSSHSGESRIPFYGKLFSVIAFMVILNLPTPADMTPSAQRLAAVTALMAILWMTQAIPIAATSLIPLVAFPIFGIQNPKTVSGSYINENIFLYMGGFIIALGIEKWGVHRRIALNTIRVIGSSPRRVVLGFLFATAFLSMWISNTASTLLMLPIGMAIIGSISELAMFESQEDSSKAIQHFSVALLLGIAYSASIGGVTTLIGTPTNIAFQSIWTSQFPDGPQLSAGEWMIMVIPFGITFLMLTWIVLCWNMPKLASSKESSKAIINEHVRQLGKPTRPEILMLMVFVITAVLWITRKPLTFGEETVLLPGWETLPIHFLTKWGISVNSASGWVHDSTVAMGMALLMFAIPAQKSEQGETQYLMDWETAERLPWGVLLLIGGGFAIASAFSSTDLSGWVGEVFSERITGWPAWALIFAACLMLTFLTEFTSNIATVNTVLPIMAATAVSLGIDPRLIMIPAAISASCAFTMPIATPPNAIVFASGKIRMSDMLRYGIILNLIGVFLLTAFMWFYFVPQLGIEFGTVPEWVHQHTPESK</sequence>
<feature type="transmembrane region" description="Helical" evidence="6">
    <location>
        <begin position="498"/>
        <end position="518"/>
    </location>
</feature>
<evidence type="ECO:0000256" key="2">
    <source>
        <dbReference type="ARBA" id="ARBA00022448"/>
    </source>
</evidence>
<dbReference type="InterPro" id="IPR001898">
    <property type="entry name" value="SLC13A/DASS"/>
</dbReference>
<feature type="transmembrane region" description="Helical" evidence="6">
    <location>
        <begin position="152"/>
        <end position="171"/>
    </location>
</feature>